<dbReference type="RefSeq" id="WP_002730569.1">
    <property type="nucleotide sequence ID" value="NZ_CAHP01000042.1"/>
</dbReference>
<gene>
    <name evidence="3" type="ORF">PHAMO_470018</name>
</gene>
<evidence type="ECO:0000313" key="4">
    <source>
        <dbReference type="Proteomes" id="UP000004169"/>
    </source>
</evidence>
<keyword evidence="4" id="KW-1185">Reference proteome</keyword>
<dbReference type="InterPro" id="IPR051083">
    <property type="entry name" value="GrpII_Intron_Splice-Mob/Def"/>
</dbReference>
<name>H8FWN0_MAGML</name>
<dbReference type="AlphaFoldDB" id="H8FWN0"/>
<dbReference type="PROSITE" id="PS50878">
    <property type="entry name" value="RT_POL"/>
    <property type="match status" value="1"/>
</dbReference>
<dbReference type="eggNOG" id="COG3344">
    <property type="taxonomic scope" value="Bacteria"/>
</dbReference>
<comment type="caution">
    <text evidence="3">The sequence shown here is derived from an EMBL/GenBank/DDBJ whole genome shotgun (WGS) entry which is preliminary data.</text>
</comment>
<dbReference type="InterPro" id="IPR000477">
    <property type="entry name" value="RT_dom"/>
</dbReference>
<keyword evidence="3" id="KW-0695">RNA-directed DNA polymerase</keyword>
<accession>H8FWN0</accession>
<feature type="domain" description="Reverse transcriptase" evidence="2">
    <location>
        <begin position="1"/>
        <end position="319"/>
    </location>
</feature>
<sequence>MKPVWFKPRGYRHLDAPVGPSYAANAESPDFVARHSFLPLLHYVKETKRYRPPPKEKPGAKGKTDVKKRDIMYASHRDACILSRYAQELGEALNACYSAAGLSDCVIAYRKLAKANYDFSADVLEFARTQAPCTILCFDVSDFFGSLDHHLLKGRLKRILGVTELPTDWYNVYRQVTHFTYINVDELKKHPDFVERMNRRSRAPLATITEVIAAGIPLNGNKKDCGIPQGTPISSAFSNLYMIDFDAALLAYCAARGALYRRYSDDILIVCPKHMATDAEKFVKDCMVAEKLTVNDDKTERHLFDPSRVDHAQYLGFNLSPDEATIRQSSLSRQWRKLLKSVKRIKAAGEEAIAAGTADKIYTKTLRRRFTSLPVRNFSSYARRSADALEAPQIRRQIRRLERYIERELAAFPGSKP</sequence>
<organism evidence="3 4">
    <name type="scientific">Magnetospirillum molischianum DSM 120</name>
    <dbReference type="NCBI Taxonomy" id="1150626"/>
    <lineage>
        <taxon>Bacteria</taxon>
        <taxon>Pseudomonadati</taxon>
        <taxon>Pseudomonadota</taxon>
        <taxon>Alphaproteobacteria</taxon>
        <taxon>Rhodospirillales</taxon>
        <taxon>Rhodospirillaceae</taxon>
        <taxon>Magnetospirillum</taxon>
    </lineage>
</organism>
<protein>
    <submittedName>
        <fullName evidence="3">Putative Reverse transcriptase</fullName>
    </submittedName>
</protein>
<dbReference type="PANTHER" id="PTHR34047:SF8">
    <property type="entry name" value="PROTEIN YKFC"/>
    <property type="match status" value="1"/>
</dbReference>
<dbReference type="SUPFAM" id="SSF56672">
    <property type="entry name" value="DNA/RNA polymerases"/>
    <property type="match status" value="1"/>
</dbReference>
<evidence type="ECO:0000313" key="3">
    <source>
        <dbReference type="EMBL" id="CCG42768.1"/>
    </source>
</evidence>
<comment type="similarity">
    <text evidence="1">Belongs to the bacterial reverse transcriptase family.</text>
</comment>
<dbReference type="Proteomes" id="UP000004169">
    <property type="component" value="Unassembled WGS sequence"/>
</dbReference>
<dbReference type="PANTHER" id="PTHR34047">
    <property type="entry name" value="NUCLEAR INTRON MATURASE 1, MITOCHONDRIAL-RELATED"/>
    <property type="match status" value="1"/>
</dbReference>
<reference evidence="3 4" key="1">
    <citation type="journal article" date="2012" name="J. Bacteriol.">
        <title>Draft Genome Sequence of the Purple Photosynthetic Bacterium Phaeospirillum molischianum DSM120, a Particularly Versatile Bacterium.</title>
        <authorList>
            <person name="Duquesne K."/>
            <person name="Prima V."/>
            <person name="Ji B."/>
            <person name="Rouy Z."/>
            <person name="Medigue C."/>
            <person name="Talla E."/>
            <person name="Sturgis J.N."/>
        </authorList>
    </citation>
    <scope>NUCLEOTIDE SEQUENCE [LARGE SCALE GENOMIC DNA]</scope>
    <source>
        <strain evidence="4">DSM120</strain>
    </source>
</reference>
<evidence type="ECO:0000259" key="2">
    <source>
        <dbReference type="PROSITE" id="PS50878"/>
    </source>
</evidence>
<keyword evidence="3" id="KW-0548">Nucleotidyltransferase</keyword>
<dbReference type="CDD" id="cd01651">
    <property type="entry name" value="RT_G2_intron"/>
    <property type="match status" value="1"/>
</dbReference>
<dbReference type="STRING" id="1150626.PHAMO_470018"/>
<dbReference type="Pfam" id="PF00078">
    <property type="entry name" value="RVT_1"/>
    <property type="match status" value="1"/>
</dbReference>
<proteinExistence type="inferred from homology"/>
<dbReference type="OrthoDB" id="9793236at2"/>
<evidence type="ECO:0000256" key="1">
    <source>
        <dbReference type="ARBA" id="ARBA00034120"/>
    </source>
</evidence>
<dbReference type="InterPro" id="IPR043502">
    <property type="entry name" value="DNA/RNA_pol_sf"/>
</dbReference>
<dbReference type="GO" id="GO:0003964">
    <property type="term" value="F:RNA-directed DNA polymerase activity"/>
    <property type="evidence" value="ECO:0007669"/>
    <property type="project" value="UniProtKB-KW"/>
</dbReference>
<dbReference type="EMBL" id="CAHP01000042">
    <property type="protein sequence ID" value="CCG42768.1"/>
    <property type="molecule type" value="Genomic_DNA"/>
</dbReference>
<keyword evidence="3" id="KW-0808">Transferase</keyword>